<keyword evidence="2" id="KW-1133">Transmembrane helix</keyword>
<comment type="caution">
    <text evidence="3">The sequence shown here is derived from an EMBL/GenBank/DDBJ whole genome shotgun (WGS) entry which is preliminary data.</text>
</comment>
<sequence length="145" mass="15458">MPPIPAHSGWRGALPRPAGRLAGSLLVIAARPIRPSITDKDTAPYDPLLVGGALTILLSVAAASLAAVLTTRYPAGVPARTPMDSGALRPGRRQDRRRHGLPGRRTHLLQRDATVHGWCEGHIQGEDECPGCDFRGGLPKNTRRG</sequence>
<feature type="transmembrane region" description="Helical" evidence="2">
    <location>
        <begin position="48"/>
        <end position="70"/>
    </location>
</feature>
<evidence type="ECO:0000256" key="2">
    <source>
        <dbReference type="SAM" id="Phobius"/>
    </source>
</evidence>
<evidence type="ECO:0000313" key="3">
    <source>
        <dbReference type="EMBL" id="GHA76162.1"/>
    </source>
</evidence>
<protein>
    <submittedName>
        <fullName evidence="3">Uncharacterized protein</fullName>
    </submittedName>
</protein>
<keyword evidence="4" id="KW-1185">Reference proteome</keyword>
<evidence type="ECO:0000313" key="4">
    <source>
        <dbReference type="Proteomes" id="UP000644020"/>
    </source>
</evidence>
<dbReference type="EMBL" id="BMUL01000004">
    <property type="protein sequence ID" value="GHA76162.1"/>
    <property type="molecule type" value="Genomic_DNA"/>
</dbReference>
<proteinExistence type="predicted"/>
<reference evidence="3" key="2">
    <citation type="submission" date="2020-09" db="EMBL/GenBank/DDBJ databases">
        <authorList>
            <person name="Sun Q."/>
            <person name="Ohkuma M."/>
        </authorList>
    </citation>
    <scope>NUCLEOTIDE SEQUENCE</scope>
    <source>
        <strain evidence="3">JCM 4518</strain>
    </source>
</reference>
<dbReference type="AlphaFoldDB" id="A0A918SWZ8"/>
<gene>
    <name evidence="3" type="ORF">GCM10010305_18660</name>
</gene>
<keyword evidence="2" id="KW-0812">Transmembrane</keyword>
<feature type="region of interest" description="Disordered" evidence="1">
    <location>
        <begin position="80"/>
        <end position="105"/>
    </location>
</feature>
<name>A0A918SWZ8_9ACTN</name>
<reference evidence="3" key="1">
    <citation type="journal article" date="2014" name="Int. J. Syst. Evol. Microbiol.">
        <title>Complete genome sequence of Corynebacterium casei LMG S-19264T (=DSM 44701T), isolated from a smear-ripened cheese.</title>
        <authorList>
            <consortium name="US DOE Joint Genome Institute (JGI-PGF)"/>
            <person name="Walter F."/>
            <person name="Albersmeier A."/>
            <person name="Kalinowski J."/>
            <person name="Ruckert C."/>
        </authorList>
    </citation>
    <scope>NUCLEOTIDE SEQUENCE</scope>
    <source>
        <strain evidence="3">JCM 4518</strain>
    </source>
</reference>
<feature type="compositionally biased region" description="Basic residues" evidence="1">
    <location>
        <begin position="90"/>
        <end position="105"/>
    </location>
</feature>
<accession>A0A918SWZ8</accession>
<dbReference type="Proteomes" id="UP000644020">
    <property type="component" value="Unassembled WGS sequence"/>
</dbReference>
<keyword evidence="2" id="KW-0472">Membrane</keyword>
<evidence type="ECO:0000256" key="1">
    <source>
        <dbReference type="SAM" id="MobiDB-lite"/>
    </source>
</evidence>
<organism evidence="3 4">
    <name type="scientific">Streptomyces termitum</name>
    <dbReference type="NCBI Taxonomy" id="67368"/>
    <lineage>
        <taxon>Bacteria</taxon>
        <taxon>Bacillati</taxon>
        <taxon>Actinomycetota</taxon>
        <taxon>Actinomycetes</taxon>
        <taxon>Kitasatosporales</taxon>
        <taxon>Streptomycetaceae</taxon>
        <taxon>Streptomyces</taxon>
    </lineage>
</organism>